<gene>
    <name evidence="2" type="ORF">SAMN05446927_0733</name>
</gene>
<comment type="caution">
    <text evidence="2">The sequence shown here is derived from an EMBL/GenBank/DDBJ whole genome shotgun (WGS) entry which is preliminary data.</text>
</comment>
<dbReference type="OrthoDB" id="8089803at2"/>
<dbReference type="EMBL" id="OCSU01000001">
    <property type="protein sequence ID" value="SOE53911.1"/>
    <property type="molecule type" value="Genomic_DNA"/>
</dbReference>
<accession>A0A7Z7I1Y2</accession>
<name>A0A7Z7I1Y2_9BURK</name>
<proteinExistence type="predicted"/>
<dbReference type="InterPro" id="IPR011959">
    <property type="entry name" value="CHP02270"/>
</dbReference>
<keyword evidence="3" id="KW-1185">Reference proteome</keyword>
<sequence>MSEVIDDLVSRYAEDAAFLWLLRRRAADAPDYALADLAEADERLAAHLEALQVSGAAAWHHCMEELANGTHGAAFVAAVLALEGCDARWLETVLATVEAAPDEIGSVVSAFGWVDPCCLRSVVAEMLMSRSAVRQEVALAACAMHGRDPGLASGWLAATSAAVRARAWRVAGQLGKTSRLDDVRAALANPGPASAADPECRFWAAWSAVLLGTRGAETDALFDAALVLDSRRARGLTLALQAMGPKHGTDALKRLPADTRHERTLVEASGIVGLPDNVPWMIAHMRDARFARIAGEAFGLVTGVDLVQSKLEGARPAEFLSGPNDDPGDDDVAMDSDDGLPWPDVERIERWWHDNSGRFRRATRYFMGGLVAREHCLAVLGEGRQRQRALAANYLCLLAPGTPLFETRACARLQQKALAARQ</sequence>
<evidence type="ECO:0008006" key="4">
    <source>
        <dbReference type="Google" id="ProtNLM"/>
    </source>
</evidence>
<feature type="region of interest" description="Disordered" evidence="1">
    <location>
        <begin position="316"/>
        <end position="335"/>
    </location>
</feature>
<evidence type="ECO:0000256" key="1">
    <source>
        <dbReference type="SAM" id="MobiDB-lite"/>
    </source>
</evidence>
<dbReference type="NCBIfam" id="TIGR02270">
    <property type="entry name" value="TIGR02270 family protein"/>
    <property type="match status" value="1"/>
</dbReference>
<dbReference type="AlphaFoldDB" id="A0A7Z7I1Y2"/>
<reference evidence="2 3" key="1">
    <citation type="submission" date="2017-09" db="EMBL/GenBank/DDBJ databases">
        <authorList>
            <person name="Varghese N."/>
            <person name="Submissions S."/>
        </authorList>
    </citation>
    <scope>NUCLEOTIDE SEQUENCE [LARGE SCALE GENOMIC DNA]</scope>
    <source>
        <strain evidence="2 3">OK806</strain>
    </source>
</reference>
<dbReference type="Proteomes" id="UP000219522">
    <property type="component" value="Unassembled WGS sequence"/>
</dbReference>
<organism evidence="2 3">
    <name type="scientific">Caballeronia arationis</name>
    <dbReference type="NCBI Taxonomy" id="1777142"/>
    <lineage>
        <taxon>Bacteria</taxon>
        <taxon>Pseudomonadati</taxon>
        <taxon>Pseudomonadota</taxon>
        <taxon>Betaproteobacteria</taxon>
        <taxon>Burkholderiales</taxon>
        <taxon>Burkholderiaceae</taxon>
        <taxon>Caballeronia</taxon>
    </lineage>
</organism>
<evidence type="ECO:0000313" key="2">
    <source>
        <dbReference type="EMBL" id="SOE53911.1"/>
    </source>
</evidence>
<dbReference type="RefSeq" id="WP_143753525.1">
    <property type="nucleotide sequence ID" value="NZ_FCOG02000093.1"/>
</dbReference>
<feature type="compositionally biased region" description="Acidic residues" evidence="1">
    <location>
        <begin position="326"/>
        <end position="335"/>
    </location>
</feature>
<protein>
    <recommendedName>
        <fullName evidence="4">TIGR02270 family protein</fullName>
    </recommendedName>
</protein>
<evidence type="ECO:0000313" key="3">
    <source>
        <dbReference type="Proteomes" id="UP000219522"/>
    </source>
</evidence>